<dbReference type="PANTHER" id="PTHR11799">
    <property type="entry name" value="PARAOXONASE"/>
    <property type="match status" value="1"/>
</dbReference>
<dbReference type="AlphaFoldDB" id="A0A067TBF5"/>
<keyword evidence="1" id="KW-0732">Signal</keyword>
<dbReference type="PANTHER" id="PTHR11799:SF30">
    <property type="entry name" value="SERUM PARAOXONASE_ARYLESTERASE 2"/>
    <property type="match status" value="1"/>
</dbReference>
<proteinExistence type="predicted"/>
<evidence type="ECO:0000256" key="1">
    <source>
        <dbReference type="SAM" id="SignalP"/>
    </source>
</evidence>
<sequence>MPGIKTLTWILVVLNVIWYRSGDLIKNCIFDRSPFTRGYIANGDYASDCKVAIRDAERQEEMSSCEDGSFWELHNAQGKVVERPVIVSCDPGRRGWNTVMGPLRNPDPHGALWLYVPQNRADKGQGKPQILSSKIAANKAHRIVLKNYPANHDFHPLGVEIWPSHAGNSSNVYVINHARERTVVEQFVINPSTPTEAEHVRTISSFHFLSANGLALTSPDAFYVSNDHLLTRRLPIVGHVLPVAESLLALPLGFVSHITLNKHTHAGGDAIAKQTFTKMFIPFPNGVAVSSSGSEVAIVSTSTNQILIYGRDPLTDKLTHKKDTVIVPFSPDNAHYAPSLEGEGEDIIVAGHPNFPDLTKVAASKAGATSASWVVAIVPKPSSRQGANTQFDLEAPVSTSSKLKTDGEGWTLKTLFQSDGVEESGGFSGSTTGLRDPVTGTFYVAGLYDKGGFMVCEPSSKATK</sequence>
<dbReference type="HOGENOM" id="CLU_035172_1_0_1"/>
<feature type="signal peptide" evidence="1">
    <location>
        <begin position="1"/>
        <end position="22"/>
    </location>
</feature>
<name>A0A067TBF5_GALM3</name>
<dbReference type="OrthoDB" id="5307922at2759"/>
<feature type="chain" id="PRO_5001646719" description="Calcium-dependent phosphotriesterase" evidence="1">
    <location>
        <begin position="23"/>
        <end position="464"/>
    </location>
</feature>
<dbReference type="SUPFAM" id="SSF63829">
    <property type="entry name" value="Calcium-dependent phosphotriesterase"/>
    <property type="match status" value="1"/>
</dbReference>
<dbReference type="Proteomes" id="UP000027222">
    <property type="component" value="Unassembled WGS sequence"/>
</dbReference>
<reference evidence="3" key="1">
    <citation type="journal article" date="2014" name="Proc. Natl. Acad. Sci. U.S.A.">
        <title>Extensive sampling of basidiomycete genomes demonstrates inadequacy of the white-rot/brown-rot paradigm for wood decay fungi.</title>
        <authorList>
            <person name="Riley R."/>
            <person name="Salamov A.A."/>
            <person name="Brown D.W."/>
            <person name="Nagy L.G."/>
            <person name="Floudas D."/>
            <person name="Held B.W."/>
            <person name="Levasseur A."/>
            <person name="Lombard V."/>
            <person name="Morin E."/>
            <person name="Otillar R."/>
            <person name="Lindquist E.A."/>
            <person name="Sun H."/>
            <person name="LaButti K.M."/>
            <person name="Schmutz J."/>
            <person name="Jabbour D."/>
            <person name="Luo H."/>
            <person name="Baker S.E."/>
            <person name="Pisabarro A.G."/>
            <person name="Walton J.D."/>
            <person name="Blanchette R.A."/>
            <person name="Henrissat B."/>
            <person name="Martin F."/>
            <person name="Cullen D."/>
            <person name="Hibbett D.S."/>
            <person name="Grigoriev I.V."/>
        </authorList>
    </citation>
    <scope>NUCLEOTIDE SEQUENCE [LARGE SCALE GENOMIC DNA]</scope>
    <source>
        <strain evidence="3">CBS 339.88</strain>
    </source>
</reference>
<evidence type="ECO:0000313" key="3">
    <source>
        <dbReference type="Proteomes" id="UP000027222"/>
    </source>
</evidence>
<dbReference type="InterPro" id="IPR051288">
    <property type="entry name" value="Serum_paraoxonase/arylesterase"/>
</dbReference>
<dbReference type="EMBL" id="KL142379">
    <property type="protein sequence ID" value="KDR76333.1"/>
    <property type="molecule type" value="Genomic_DNA"/>
</dbReference>
<protein>
    <recommendedName>
        <fullName evidence="4">Calcium-dependent phosphotriesterase</fullName>
    </recommendedName>
</protein>
<gene>
    <name evidence="2" type="ORF">GALMADRAFT_247725</name>
</gene>
<evidence type="ECO:0008006" key="4">
    <source>
        <dbReference type="Google" id="ProtNLM"/>
    </source>
</evidence>
<evidence type="ECO:0000313" key="2">
    <source>
        <dbReference type="EMBL" id="KDR76333.1"/>
    </source>
</evidence>
<keyword evidence="3" id="KW-1185">Reference proteome</keyword>
<accession>A0A067TBF5</accession>
<organism evidence="2 3">
    <name type="scientific">Galerina marginata (strain CBS 339.88)</name>
    <dbReference type="NCBI Taxonomy" id="685588"/>
    <lineage>
        <taxon>Eukaryota</taxon>
        <taxon>Fungi</taxon>
        <taxon>Dikarya</taxon>
        <taxon>Basidiomycota</taxon>
        <taxon>Agaricomycotina</taxon>
        <taxon>Agaricomycetes</taxon>
        <taxon>Agaricomycetidae</taxon>
        <taxon>Agaricales</taxon>
        <taxon>Agaricineae</taxon>
        <taxon>Strophariaceae</taxon>
        <taxon>Galerina</taxon>
    </lineage>
</organism>
<dbReference type="Gene3D" id="2.120.10.30">
    <property type="entry name" value="TolB, C-terminal domain"/>
    <property type="match status" value="1"/>
</dbReference>
<dbReference type="InterPro" id="IPR011042">
    <property type="entry name" value="6-blade_b-propeller_TolB-like"/>
</dbReference>